<dbReference type="EC" id="7.1.1.2" evidence="4 18"/>
<accession>A0A8K1I8D8</accession>
<dbReference type="AlphaFoldDB" id="A0A8K1I8D8"/>
<comment type="similarity">
    <text evidence="3 18">Belongs to the complex I subunit 2 family.</text>
</comment>
<proteinExistence type="inferred from homology"/>
<organism evidence="20">
    <name type="scientific">Branchinecta paludosa</name>
    <dbReference type="NCBI Taxonomy" id="111186"/>
    <lineage>
        <taxon>Eukaryota</taxon>
        <taxon>Metazoa</taxon>
        <taxon>Ecdysozoa</taxon>
        <taxon>Arthropoda</taxon>
        <taxon>Crustacea</taxon>
        <taxon>Branchiopoda</taxon>
        <taxon>Anostraca</taxon>
        <taxon>Branchinectidae</taxon>
        <taxon>Branchinecta</taxon>
    </lineage>
</organism>
<feature type="transmembrane region" description="Helical" evidence="18">
    <location>
        <begin position="114"/>
        <end position="135"/>
    </location>
</feature>
<feature type="transmembrane region" description="Helical" evidence="18">
    <location>
        <begin position="211"/>
        <end position="233"/>
    </location>
</feature>
<dbReference type="PANTHER" id="PTHR46552">
    <property type="entry name" value="NADH-UBIQUINONE OXIDOREDUCTASE CHAIN 2"/>
    <property type="match status" value="1"/>
</dbReference>
<name>A0A8K1I8D8_9CRUS</name>
<dbReference type="GO" id="GO:0008137">
    <property type="term" value="F:NADH dehydrogenase (ubiquinone) activity"/>
    <property type="evidence" value="ECO:0007669"/>
    <property type="project" value="UniProtKB-EC"/>
</dbReference>
<feature type="transmembrane region" description="Helical" evidence="18">
    <location>
        <begin position="5"/>
        <end position="27"/>
    </location>
</feature>
<sequence length="294" mass="33027">MMKWFILITSYALVLSSSSWMGLWLALELNTLSFTPILVKTDKEVSIKYFLVQSLGSVLFLSGILHPIMENCIIVGLLLKIGVAPLHLWIPSLSKFMQWSTLLFLLTLQKLGPLWGILMLNYTSTNVITLSALIGSIGGITQSNIRLLLAYSSITHLAWIFLCLSSASMVFSYFLIYCSMNLLLIFMLYFLELSSISQMWKPISFSSKMALISSLLSMGGLPPLLGFMIKWMALESQMASIMLVFVLILSSCFSLFFYIKIIMIPLLSHSSLPQSTSFPWVVVSIQWGLPFLLI</sequence>
<comment type="subcellular location">
    <subcellularLocation>
        <location evidence="2 18">Mitochondrion inner membrane</location>
        <topology evidence="2 18">Multi-pass membrane protein</topology>
    </subcellularLocation>
</comment>
<evidence type="ECO:0000256" key="14">
    <source>
        <dbReference type="ARBA" id="ARBA00023075"/>
    </source>
</evidence>
<keyword evidence="13 18" id="KW-0520">NAD</keyword>
<evidence type="ECO:0000256" key="16">
    <source>
        <dbReference type="ARBA" id="ARBA00023136"/>
    </source>
</evidence>
<evidence type="ECO:0000256" key="10">
    <source>
        <dbReference type="ARBA" id="ARBA00022967"/>
    </source>
</evidence>
<comment type="catalytic activity">
    <reaction evidence="17 18">
        <text>a ubiquinone + NADH + 5 H(+)(in) = a ubiquinol + NAD(+) + 4 H(+)(out)</text>
        <dbReference type="Rhea" id="RHEA:29091"/>
        <dbReference type="Rhea" id="RHEA-COMP:9565"/>
        <dbReference type="Rhea" id="RHEA-COMP:9566"/>
        <dbReference type="ChEBI" id="CHEBI:15378"/>
        <dbReference type="ChEBI" id="CHEBI:16389"/>
        <dbReference type="ChEBI" id="CHEBI:17976"/>
        <dbReference type="ChEBI" id="CHEBI:57540"/>
        <dbReference type="ChEBI" id="CHEBI:57945"/>
        <dbReference type="EC" id="7.1.1.2"/>
    </reaction>
</comment>
<evidence type="ECO:0000256" key="15">
    <source>
        <dbReference type="ARBA" id="ARBA00023128"/>
    </source>
</evidence>
<evidence type="ECO:0000256" key="12">
    <source>
        <dbReference type="ARBA" id="ARBA00022989"/>
    </source>
</evidence>
<dbReference type="GO" id="GO:0005743">
    <property type="term" value="C:mitochondrial inner membrane"/>
    <property type="evidence" value="ECO:0007669"/>
    <property type="project" value="UniProtKB-SubCell"/>
</dbReference>
<dbReference type="Pfam" id="PF00361">
    <property type="entry name" value="Proton_antipo_M"/>
    <property type="match status" value="1"/>
</dbReference>
<keyword evidence="6" id="KW-0813">Transport</keyword>
<dbReference type="InterPro" id="IPR003917">
    <property type="entry name" value="NADH_UbQ_OxRdtase_chain2"/>
</dbReference>
<geneLocation type="mitochondrion" evidence="20"/>
<evidence type="ECO:0000256" key="2">
    <source>
        <dbReference type="ARBA" id="ARBA00004448"/>
    </source>
</evidence>
<dbReference type="GO" id="GO:0006120">
    <property type="term" value="P:mitochondrial electron transport, NADH to ubiquinone"/>
    <property type="evidence" value="ECO:0007669"/>
    <property type="project" value="InterPro"/>
</dbReference>
<evidence type="ECO:0000256" key="9">
    <source>
        <dbReference type="ARBA" id="ARBA00022792"/>
    </source>
</evidence>
<keyword evidence="8 18" id="KW-0812">Transmembrane</keyword>
<feature type="transmembrane region" description="Helical" evidence="18">
    <location>
        <begin position="239"/>
        <end position="259"/>
    </location>
</feature>
<feature type="domain" description="NADH:quinone oxidoreductase/Mrp antiporter transmembrane" evidence="19">
    <location>
        <begin position="71"/>
        <end position="253"/>
    </location>
</feature>
<evidence type="ECO:0000256" key="13">
    <source>
        <dbReference type="ARBA" id="ARBA00023027"/>
    </source>
</evidence>
<dbReference type="InterPro" id="IPR050175">
    <property type="entry name" value="Complex_I_Subunit_2"/>
</dbReference>
<gene>
    <name evidence="20" type="primary">ND2</name>
</gene>
<comment type="function">
    <text evidence="1">Core subunit of the mitochondrial membrane respiratory chain NADH dehydrogenase (Complex I) that is believed to belong to the minimal assembly required for catalysis. Complex I functions in the transfer of electrons from NADH to the respiratory chain. The immediate electron acceptor for the enzyme is believed to be ubiquinone.</text>
</comment>
<protein>
    <recommendedName>
        <fullName evidence="5 18">NADH-ubiquinone oxidoreductase chain 2</fullName>
        <ecNumber evidence="4 18">7.1.1.2</ecNumber>
    </recommendedName>
</protein>
<evidence type="ECO:0000256" key="17">
    <source>
        <dbReference type="ARBA" id="ARBA00049551"/>
    </source>
</evidence>
<dbReference type="InterPro" id="IPR001750">
    <property type="entry name" value="ND/Mrp_TM"/>
</dbReference>
<dbReference type="PRINTS" id="PR01436">
    <property type="entry name" value="NADHDHGNASE2"/>
</dbReference>
<keyword evidence="9 18" id="KW-0999">Mitochondrion inner membrane</keyword>
<evidence type="ECO:0000256" key="8">
    <source>
        <dbReference type="ARBA" id="ARBA00022692"/>
    </source>
</evidence>
<evidence type="ECO:0000259" key="19">
    <source>
        <dbReference type="Pfam" id="PF00361"/>
    </source>
</evidence>
<feature type="transmembrane region" description="Helical" evidence="18">
    <location>
        <begin position="147"/>
        <end position="167"/>
    </location>
</feature>
<keyword evidence="14 18" id="KW-0830">Ubiquinone</keyword>
<evidence type="ECO:0000256" key="5">
    <source>
        <dbReference type="ARBA" id="ARBA00021008"/>
    </source>
</evidence>
<reference evidence="20" key="1">
    <citation type="submission" date="2021-08" db="EMBL/GenBank/DDBJ databases">
        <title>The complete mitochondrial genome of the Arctic fairy shrimp Branchinecta paludosa (Anostraca, Branchinectidae) from Sirius Passet, North Greenland.</title>
        <authorList>
            <person name="Kim B.-M."/>
            <person name="Kihm J.-H."/>
            <person name="Park T.-Y."/>
        </authorList>
    </citation>
    <scope>NUCLEOTIDE SEQUENCE</scope>
</reference>
<evidence type="ECO:0000256" key="11">
    <source>
        <dbReference type="ARBA" id="ARBA00022982"/>
    </source>
</evidence>
<keyword evidence="16 18" id="KW-0472">Membrane</keyword>
<feature type="transmembrane region" description="Helical" evidence="18">
    <location>
        <begin position="173"/>
        <end position="191"/>
    </location>
</feature>
<evidence type="ECO:0000313" key="20">
    <source>
        <dbReference type="EMBL" id="UBX38441.1"/>
    </source>
</evidence>
<dbReference type="EMBL" id="MZ853171">
    <property type="protein sequence ID" value="UBX38441.1"/>
    <property type="molecule type" value="Genomic_DNA"/>
</dbReference>
<keyword evidence="12 18" id="KW-1133">Transmembrane helix</keyword>
<keyword evidence="7 18" id="KW-0679">Respiratory chain</keyword>
<keyword evidence="10 18" id="KW-1278">Translocase</keyword>
<evidence type="ECO:0000256" key="4">
    <source>
        <dbReference type="ARBA" id="ARBA00012944"/>
    </source>
</evidence>
<evidence type="ECO:0000256" key="7">
    <source>
        <dbReference type="ARBA" id="ARBA00022660"/>
    </source>
</evidence>
<evidence type="ECO:0000256" key="3">
    <source>
        <dbReference type="ARBA" id="ARBA00007012"/>
    </source>
</evidence>
<evidence type="ECO:0000256" key="1">
    <source>
        <dbReference type="ARBA" id="ARBA00003257"/>
    </source>
</evidence>
<comment type="function">
    <text evidence="18">Core subunit of the mitochondrial membrane respiratory chain NADH dehydrogenase (Complex I) which catalyzes electron transfer from NADH through the respiratory chain, using ubiquinone as an electron acceptor. Essential for the catalytic activity and assembly of complex I.</text>
</comment>
<evidence type="ECO:0000256" key="18">
    <source>
        <dbReference type="RuleBase" id="RU003403"/>
    </source>
</evidence>
<dbReference type="PANTHER" id="PTHR46552:SF1">
    <property type="entry name" value="NADH-UBIQUINONE OXIDOREDUCTASE CHAIN 2"/>
    <property type="match status" value="1"/>
</dbReference>
<evidence type="ECO:0000256" key="6">
    <source>
        <dbReference type="ARBA" id="ARBA00022448"/>
    </source>
</evidence>
<keyword evidence="11 18" id="KW-0249">Electron transport</keyword>
<keyword evidence="15 18" id="KW-0496">Mitochondrion</keyword>